<evidence type="ECO:0000259" key="7">
    <source>
        <dbReference type="PROSITE" id="PS51831"/>
    </source>
</evidence>
<dbReference type="InterPro" id="IPR006674">
    <property type="entry name" value="HD_domain"/>
</dbReference>
<dbReference type="Gene3D" id="1.10.3210.10">
    <property type="entry name" value="Hypothetical protein af1432"/>
    <property type="match status" value="1"/>
</dbReference>
<dbReference type="EC" id="3.6.1.41" evidence="1"/>
<keyword evidence="2" id="KW-0479">Metal-binding</keyword>
<dbReference type="PANTHER" id="PTHR35795:SF1">
    <property type="entry name" value="BIS(5'-NUCLEOSYL)-TETRAPHOSPHATASE, SYMMETRICAL"/>
    <property type="match status" value="1"/>
</dbReference>
<keyword evidence="5" id="KW-0408">Iron</keyword>
<evidence type="ECO:0000256" key="6">
    <source>
        <dbReference type="ARBA" id="ARBA00049417"/>
    </source>
</evidence>
<evidence type="ECO:0000256" key="3">
    <source>
        <dbReference type="ARBA" id="ARBA00022741"/>
    </source>
</evidence>
<reference evidence="9" key="1">
    <citation type="submission" date="2016-11" db="EMBL/GenBank/DDBJ databases">
        <authorList>
            <person name="Varghese N."/>
            <person name="Submissions S."/>
        </authorList>
    </citation>
    <scope>NUCLEOTIDE SEQUENCE [LARGE SCALE GENOMIC DNA]</scope>
    <source>
        <strain evidence="9">DSM 17957</strain>
    </source>
</reference>
<dbReference type="GO" id="GO:0008803">
    <property type="term" value="F:bis(5'-nucleosyl)-tetraphosphatase (symmetrical) activity"/>
    <property type="evidence" value="ECO:0007669"/>
    <property type="project" value="UniProtKB-EC"/>
</dbReference>
<dbReference type="Pfam" id="PF01966">
    <property type="entry name" value="HD"/>
    <property type="match status" value="1"/>
</dbReference>
<evidence type="ECO:0000256" key="4">
    <source>
        <dbReference type="ARBA" id="ARBA00022801"/>
    </source>
</evidence>
<accession>A0A1M6BP57</accession>
<proteinExistence type="predicted"/>
<dbReference type="InterPro" id="IPR051094">
    <property type="entry name" value="Diverse_Catalytic_Enzymes"/>
</dbReference>
<gene>
    <name evidence="8" type="ORF">SAMN02745975_00007</name>
</gene>
<dbReference type="RefSeq" id="WP_110939336.1">
    <property type="nucleotide sequence ID" value="NZ_FQZV01000003.1"/>
</dbReference>
<dbReference type="GO" id="GO:0000166">
    <property type="term" value="F:nucleotide binding"/>
    <property type="evidence" value="ECO:0007669"/>
    <property type="project" value="UniProtKB-KW"/>
</dbReference>
<dbReference type="OrthoDB" id="5295945at2"/>
<keyword evidence="9" id="KW-1185">Reference proteome</keyword>
<dbReference type="AlphaFoldDB" id="A0A1M6BP57"/>
<organism evidence="8 9">
    <name type="scientific">Geosporobacter subterraneus DSM 17957</name>
    <dbReference type="NCBI Taxonomy" id="1121919"/>
    <lineage>
        <taxon>Bacteria</taxon>
        <taxon>Bacillati</taxon>
        <taxon>Bacillota</taxon>
        <taxon>Clostridia</taxon>
        <taxon>Peptostreptococcales</taxon>
        <taxon>Thermotaleaceae</taxon>
        <taxon>Geosporobacter</taxon>
    </lineage>
</organism>
<dbReference type="InterPro" id="IPR005249">
    <property type="entry name" value="YqeK"/>
</dbReference>
<evidence type="ECO:0000313" key="8">
    <source>
        <dbReference type="EMBL" id="SHI50457.1"/>
    </source>
</evidence>
<dbReference type="EMBL" id="FQZV01000003">
    <property type="protein sequence ID" value="SHI50457.1"/>
    <property type="molecule type" value="Genomic_DNA"/>
</dbReference>
<dbReference type="PANTHER" id="PTHR35795">
    <property type="entry name" value="SLR1885 PROTEIN"/>
    <property type="match status" value="1"/>
</dbReference>
<dbReference type="STRING" id="1121919.SAMN02745975_00007"/>
<protein>
    <recommendedName>
        <fullName evidence="1">bis(5'-nucleosyl)-tetraphosphatase (symmetrical)</fullName>
        <ecNumber evidence="1">3.6.1.41</ecNumber>
    </recommendedName>
</protein>
<dbReference type="Proteomes" id="UP000184536">
    <property type="component" value="Unassembled WGS sequence"/>
</dbReference>
<dbReference type="CDD" id="cd00077">
    <property type="entry name" value="HDc"/>
    <property type="match status" value="1"/>
</dbReference>
<evidence type="ECO:0000256" key="2">
    <source>
        <dbReference type="ARBA" id="ARBA00022723"/>
    </source>
</evidence>
<dbReference type="PROSITE" id="PS51831">
    <property type="entry name" value="HD"/>
    <property type="match status" value="1"/>
</dbReference>
<dbReference type="GO" id="GO:0046872">
    <property type="term" value="F:metal ion binding"/>
    <property type="evidence" value="ECO:0007669"/>
    <property type="project" value="UniProtKB-KW"/>
</dbReference>
<keyword evidence="3" id="KW-0547">Nucleotide-binding</keyword>
<dbReference type="SMART" id="SM00471">
    <property type="entry name" value="HDc"/>
    <property type="match status" value="1"/>
</dbReference>
<name>A0A1M6BP57_9FIRM</name>
<evidence type="ECO:0000313" key="9">
    <source>
        <dbReference type="Proteomes" id="UP000184536"/>
    </source>
</evidence>
<comment type="catalytic activity">
    <reaction evidence="6">
        <text>P(1),P(4)-bis(5'-adenosyl) tetraphosphate + H2O = 2 ADP + 2 H(+)</text>
        <dbReference type="Rhea" id="RHEA:24252"/>
        <dbReference type="ChEBI" id="CHEBI:15377"/>
        <dbReference type="ChEBI" id="CHEBI:15378"/>
        <dbReference type="ChEBI" id="CHEBI:58141"/>
        <dbReference type="ChEBI" id="CHEBI:456216"/>
        <dbReference type="EC" id="3.6.1.41"/>
    </reaction>
</comment>
<evidence type="ECO:0000256" key="1">
    <source>
        <dbReference type="ARBA" id="ARBA00012506"/>
    </source>
</evidence>
<dbReference type="InterPro" id="IPR003607">
    <property type="entry name" value="HD/PDEase_dom"/>
</dbReference>
<sequence>MKDLSYIKQHIHIMLTEKRYQHSLGVQKTAVHLATLYDVPVEKARIAGLVHDCAKDLSVDQLLKHAAQFDIIMDDLTKYQPELLHGVVGAVLAKDLFDIEDIEIIDAIRYHTTGRSSMTKLDKIIYLADFIEPSRDFDGVDLLRKAALSDLDKATLLALEHTIRYVMNKGKLLHVDTIHARNSLLLRQDGLEQE</sequence>
<keyword evidence="4 8" id="KW-0378">Hydrolase</keyword>
<dbReference type="NCBIfam" id="TIGR00488">
    <property type="entry name" value="bis(5'-nucleosyl)-tetraphosphatase (symmetrical) YqeK"/>
    <property type="match status" value="1"/>
</dbReference>
<dbReference type="SUPFAM" id="SSF109604">
    <property type="entry name" value="HD-domain/PDEase-like"/>
    <property type="match status" value="1"/>
</dbReference>
<feature type="domain" description="HD" evidence="7">
    <location>
        <begin position="19"/>
        <end position="134"/>
    </location>
</feature>
<evidence type="ECO:0000256" key="5">
    <source>
        <dbReference type="ARBA" id="ARBA00023004"/>
    </source>
</evidence>